<comment type="caution">
    <text evidence="2">The sequence shown here is derived from an EMBL/GenBank/DDBJ whole genome shotgun (WGS) entry which is preliminary data.</text>
</comment>
<feature type="transmembrane region" description="Helical" evidence="1">
    <location>
        <begin position="135"/>
        <end position="157"/>
    </location>
</feature>
<evidence type="ECO:0000313" key="3">
    <source>
        <dbReference type="Proteomes" id="UP001215598"/>
    </source>
</evidence>
<accession>A0AAD7JNT6</accession>
<sequence length="212" mass="23373">MEDGGALSFPFSTFQTFCVRGRGRRRFRLLKGQRREKMGHTGSAAMPRYAGHPAPGMVRTAAHPSWPVHIDGVRTGANIGGVHTYRFADVDDPLLKYTPILTLVTNVYCRSFIEWKIWTITQLALPSGGKKLRHFLVIVVESAALYALWAVLFLVAFETQSNLQVVLIEAGPEPIGLVNALIMMRGGLGWTTEQIEGTASANPSVLVFSDFQ</sequence>
<name>A0AAD7JNT6_9AGAR</name>
<keyword evidence="1" id="KW-0472">Membrane</keyword>
<dbReference type="EMBL" id="JARKIB010000019">
    <property type="protein sequence ID" value="KAJ7768815.1"/>
    <property type="molecule type" value="Genomic_DNA"/>
</dbReference>
<dbReference type="Proteomes" id="UP001215598">
    <property type="component" value="Unassembled WGS sequence"/>
</dbReference>
<keyword evidence="1" id="KW-1133">Transmembrane helix</keyword>
<gene>
    <name evidence="2" type="ORF">B0H16DRAFT_1780837</name>
</gene>
<reference evidence="2" key="1">
    <citation type="submission" date="2023-03" db="EMBL/GenBank/DDBJ databases">
        <title>Massive genome expansion in bonnet fungi (Mycena s.s.) driven by repeated elements and novel gene families across ecological guilds.</title>
        <authorList>
            <consortium name="Lawrence Berkeley National Laboratory"/>
            <person name="Harder C.B."/>
            <person name="Miyauchi S."/>
            <person name="Viragh M."/>
            <person name="Kuo A."/>
            <person name="Thoen E."/>
            <person name="Andreopoulos B."/>
            <person name="Lu D."/>
            <person name="Skrede I."/>
            <person name="Drula E."/>
            <person name="Henrissat B."/>
            <person name="Morin E."/>
            <person name="Kohler A."/>
            <person name="Barry K."/>
            <person name="LaButti K."/>
            <person name="Morin E."/>
            <person name="Salamov A."/>
            <person name="Lipzen A."/>
            <person name="Mereny Z."/>
            <person name="Hegedus B."/>
            <person name="Baldrian P."/>
            <person name="Stursova M."/>
            <person name="Weitz H."/>
            <person name="Taylor A."/>
            <person name="Grigoriev I.V."/>
            <person name="Nagy L.G."/>
            <person name="Martin F."/>
            <person name="Kauserud H."/>
        </authorList>
    </citation>
    <scope>NUCLEOTIDE SEQUENCE</scope>
    <source>
        <strain evidence="2">CBHHK182m</strain>
    </source>
</reference>
<keyword evidence="3" id="KW-1185">Reference proteome</keyword>
<protein>
    <submittedName>
        <fullName evidence="2">Uncharacterized protein</fullName>
    </submittedName>
</protein>
<proteinExistence type="predicted"/>
<evidence type="ECO:0000256" key="1">
    <source>
        <dbReference type="SAM" id="Phobius"/>
    </source>
</evidence>
<keyword evidence="1" id="KW-0812">Transmembrane</keyword>
<organism evidence="2 3">
    <name type="scientific">Mycena metata</name>
    <dbReference type="NCBI Taxonomy" id="1033252"/>
    <lineage>
        <taxon>Eukaryota</taxon>
        <taxon>Fungi</taxon>
        <taxon>Dikarya</taxon>
        <taxon>Basidiomycota</taxon>
        <taxon>Agaricomycotina</taxon>
        <taxon>Agaricomycetes</taxon>
        <taxon>Agaricomycetidae</taxon>
        <taxon>Agaricales</taxon>
        <taxon>Marasmiineae</taxon>
        <taxon>Mycenaceae</taxon>
        <taxon>Mycena</taxon>
    </lineage>
</organism>
<evidence type="ECO:0000313" key="2">
    <source>
        <dbReference type="EMBL" id="KAJ7768815.1"/>
    </source>
</evidence>
<dbReference type="AlphaFoldDB" id="A0AAD7JNT6"/>